<dbReference type="EMBL" id="KB201304">
    <property type="protein sequence ID" value="ESO97729.1"/>
    <property type="molecule type" value="Genomic_DNA"/>
</dbReference>
<organism evidence="2 3">
    <name type="scientific">Lottia gigantea</name>
    <name type="common">Giant owl limpet</name>
    <dbReference type="NCBI Taxonomy" id="225164"/>
    <lineage>
        <taxon>Eukaryota</taxon>
        <taxon>Metazoa</taxon>
        <taxon>Spiralia</taxon>
        <taxon>Lophotrochozoa</taxon>
        <taxon>Mollusca</taxon>
        <taxon>Gastropoda</taxon>
        <taxon>Patellogastropoda</taxon>
        <taxon>Lottioidea</taxon>
        <taxon>Lottiidae</taxon>
        <taxon>Lottia</taxon>
    </lineage>
</organism>
<dbReference type="AlphaFoldDB" id="V4C7P8"/>
<gene>
    <name evidence="2" type="ORF">LOTGIDRAFT_152822</name>
</gene>
<evidence type="ECO:0000313" key="3">
    <source>
        <dbReference type="Proteomes" id="UP000030746"/>
    </source>
</evidence>
<feature type="region of interest" description="Disordered" evidence="1">
    <location>
        <begin position="1"/>
        <end position="62"/>
    </location>
</feature>
<dbReference type="InterPro" id="IPR016126">
    <property type="entry name" value="Secretoglobin"/>
</dbReference>
<accession>V4C7P8</accession>
<feature type="compositionally biased region" description="Basic and acidic residues" evidence="1">
    <location>
        <begin position="651"/>
        <end position="664"/>
    </location>
</feature>
<reference evidence="2 3" key="1">
    <citation type="journal article" date="2013" name="Nature">
        <title>Insights into bilaterian evolution from three spiralian genomes.</title>
        <authorList>
            <person name="Simakov O."/>
            <person name="Marletaz F."/>
            <person name="Cho S.J."/>
            <person name="Edsinger-Gonzales E."/>
            <person name="Havlak P."/>
            <person name="Hellsten U."/>
            <person name="Kuo D.H."/>
            <person name="Larsson T."/>
            <person name="Lv J."/>
            <person name="Arendt D."/>
            <person name="Savage R."/>
            <person name="Osoegawa K."/>
            <person name="de Jong P."/>
            <person name="Grimwood J."/>
            <person name="Chapman J.A."/>
            <person name="Shapiro H."/>
            <person name="Aerts A."/>
            <person name="Otillar R.P."/>
            <person name="Terry A.Y."/>
            <person name="Boore J.L."/>
            <person name="Grigoriev I.V."/>
            <person name="Lindberg D.R."/>
            <person name="Seaver E.C."/>
            <person name="Weisblat D.A."/>
            <person name="Putnam N.H."/>
            <person name="Rokhsar D.S."/>
        </authorList>
    </citation>
    <scope>NUCLEOTIDE SEQUENCE [LARGE SCALE GENOMIC DNA]</scope>
</reference>
<feature type="region of interest" description="Disordered" evidence="1">
    <location>
        <begin position="643"/>
        <end position="664"/>
    </location>
</feature>
<evidence type="ECO:0000313" key="2">
    <source>
        <dbReference type="EMBL" id="ESO97729.1"/>
    </source>
</evidence>
<proteinExistence type="predicted"/>
<name>V4C7P8_LOTGI</name>
<dbReference type="STRING" id="225164.V4C7P8"/>
<protein>
    <submittedName>
        <fullName evidence="2">Uncharacterized protein</fullName>
    </submittedName>
</protein>
<dbReference type="OMA" id="MELWTEN"/>
<dbReference type="KEGG" id="lgi:LOTGIDRAFT_152822"/>
<dbReference type="GeneID" id="20235792"/>
<dbReference type="CTD" id="20235792"/>
<dbReference type="OrthoDB" id="542946at2759"/>
<dbReference type="Proteomes" id="UP000030746">
    <property type="component" value="Unassembled WGS sequence"/>
</dbReference>
<dbReference type="HOGENOM" id="CLU_256918_0_0_1"/>
<keyword evidence="3" id="KW-1185">Reference proteome</keyword>
<sequence length="1192" mass="135706">MSTKSKPNKQKAQYKPSKAGSAGRRKSTTNNGPPPPLTRRPTRGSGGIGTISEPDTVASDSSDILARGRYDAPLGPNARLTNQIQEYLDQTGLETNFKMVLNRLLNRTDLPYNPYPGFAVRMRKFAERFYLEGDTTEKIEMAIGKLLQETSLLNLYTLKENPCVWGLSSLLPTVNPGTLSHYKWLLEDITPTTDDIITEEDFTVLPVVAIVGPTVFLGSFYNQTHLLQLRITYIIAGPDVSQGVPLFVNNVMRDIDDLDNSKQHRLLGVNVPIRISGEGKTAEWSSSFWDPNSIQEDKAGFLQQISDAVIGNRYINVECVFRVDPTNQMSYVRGQKQYALNFIEITDTITENGLSCFSEFPMSSLHEGVFLNQTQAEHYFCIFTPQTEEADLQNIHIGSARGMTRQSSTRRLSTSSQGANVSGLQNHVYQQLERYKPQKIRIDGFKLGGDTGSGPFAWQIVSPLKSHYQRNIAKNSPTNDLFTTVYNVLLLVLMERSSYSPTLLIEIYRLLHGTPGRLNLLMEQNISIRALLRGFANTDDIYIIRYLLARYKSDIEELLSSSLQERSDNMVACGRTLLAKIDDLLAPDDFQFGSASHLMLIVNTLRNINSYCQTMAIQVAEDSLQWCPKLVDLIEKMQKTFPTEMQRPQTKLRDKSEPKKKTGTLKREVDEVYKHGVEDENIIKHENSVINVQMCIERDTSPKIMSTESVLMKYMIDTHLDETWYNFLVELFTGEYLPPNPYARFITRLRECAMRMDLCFEKPSDLLERIMDNSPKLVDSENFVYQLPNCDVFGPLSIMSVLDADSFLPIAQIVAKHFIPRNYIQRKGPFRVGICPAITGNTVYYGKLQPYIREITIDEHYYIQGPTGCEDDVRELFAKIVHSHVCELIERKTYPVMGVYMGDEEIRWPWEDILNKRKGFWTEFEMVASRKEPAYLKAYIVIDGWRYVPVKKNFLLHFLNTDGIGQENMFAENSSGYYHSVFLSKDRAAFHFQNGGPPRSGDPMSDANIRSVSLQLNDIITSAKQHGDWLKLHRALLLESTMSQRPDHIIESWRMLHSMASQAEYVYCLGMSLRDLTLFNTEYIKWLNLIESDVGTEVNSFANSTIGKKTLQVLEEICYMIKTIQDTISNDVHNISPQAQSGMSSIENDEAKRPISVASTQLDNPNRYHHPPKAIRAMLSEGDVYMSKPNYR</sequence>
<dbReference type="RefSeq" id="XP_009051581.1">
    <property type="nucleotide sequence ID" value="XM_009053333.1"/>
</dbReference>
<dbReference type="PROSITE" id="PS51311">
    <property type="entry name" value="SCGB"/>
    <property type="match status" value="1"/>
</dbReference>
<evidence type="ECO:0000256" key="1">
    <source>
        <dbReference type="SAM" id="MobiDB-lite"/>
    </source>
</evidence>